<proteinExistence type="predicted"/>
<dbReference type="SUPFAM" id="SSF53098">
    <property type="entry name" value="Ribonuclease H-like"/>
    <property type="match status" value="1"/>
</dbReference>
<protein>
    <submittedName>
        <fullName evidence="1">Uncharacterized protein</fullName>
    </submittedName>
</protein>
<dbReference type="AlphaFoldDB" id="A0ABD6DA33"/>
<accession>A0ABD6DA33</accession>
<dbReference type="Proteomes" id="UP001597052">
    <property type="component" value="Unassembled WGS sequence"/>
</dbReference>
<evidence type="ECO:0000313" key="1">
    <source>
        <dbReference type="EMBL" id="MFD1642685.1"/>
    </source>
</evidence>
<gene>
    <name evidence="1" type="ORF">ACFSBW_12450</name>
</gene>
<comment type="caution">
    <text evidence="1">The sequence shown here is derived from an EMBL/GenBank/DDBJ whole genome shotgun (WGS) entry which is preliminary data.</text>
</comment>
<name>A0ABD6DA33_9EURY</name>
<dbReference type="RefSeq" id="WP_256396084.1">
    <property type="nucleotide sequence ID" value="NZ_JANHDJ010000003.1"/>
</dbReference>
<keyword evidence="2" id="KW-1185">Reference proteome</keyword>
<dbReference type="EMBL" id="JBHUDM010000003">
    <property type="protein sequence ID" value="MFD1642685.1"/>
    <property type="molecule type" value="Genomic_DNA"/>
</dbReference>
<dbReference type="Gene3D" id="3.30.420.10">
    <property type="entry name" value="Ribonuclease H-like superfamily/Ribonuclease H"/>
    <property type="match status" value="1"/>
</dbReference>
<dbReference type="InterPro" id="IPR012337">
    <property type="entry name" value="RNaseH-like_sf"/>
</dbReference>
<reference evidence="1 2" key="1">
    <citation type="journal article" date="2019" name="Int. J. Syst. Evol. Microbiol.">
        <title>The Global Catalogue of Microorganisms (GCM) 10K type strain sequencing project: providing services to taxonomists for standard genome sequencing and annotation.</title>
        <authorList>
            <consortium name="The Broad Institute Genomics Platform"/>
            <consortium name="The Broad Institute Genome Sequencing Center for Infectious Disease"/>
            <person name="Wu L."/>
            <person name="Ma J."/>
        </authorList>
    </citation>
    <scope>NUCLEOTIDE SEQUENCE [LARGE SCALE GENOMIC DNA]</scope>
    <source>
        <strain evidence="1 2">CGMCC 1.10593</strain>
    </source>
</reference>
<sequence length="214" mass="23682">MGDLDPIAFDIETSGFGNESVLTVAGFASTLGEVVILNTAGRQANSTQLEQALAEYSDYGVDVIVTDDEAGLLSAVEQVATDRLNKDRHYLTAYNGETWKGGFDLPYLRTACISHDVAWPFPNMAYADVFEFVDRFDTHDEKGLVGVYDELIGKANCDPFDDSKEAVDAFESGKWEPLLLHNLADIQRTLELAMLGERYVPRSDFKMKNLSPPN</sequence>
<evidence type="ECO:0000313" key="2">
    <source>
        <dbReference type="Proteomes" id="UP001597052"/>
    </source>
</evidence>
<dbReference type="InterPro" id="IPR036397">
    <property type="entry name" value="RNaseH_sf"/>
</dbReference>
<organism evidence="1 2">
    <name type="scientific">Halohasta litorea</name>
    <dbReference type="NCBI Taxonomy" id="869891"/>
    <lineage>
        <taxon>Archaea</taxon>
        <taxon>Methanobacteriati</taxon>
        <taxon>Methanobacteriota</taxon>
        <taxon>Stenosarchaea group</taxon>
        <taxon>Halobacteria</taxon>
        <taxon>Halobacteriales</taxon>
        <taxon>Haloferacaceae</taxon>
        <taxon>Halohasta</taxon>
    </lineage>
</organism>